<dbReference type="PANTHER" id="PTHR45528:SF1">
    <property type="entry name" value="SENSOR HISTIDINE KINASE CPXA"/>
    <property type="match status" value="1"/>
</dbReference>
<feature type="transmembrane region" description="Helical" evidence="14">
    <location>
        <begin position="296"/>
        <end position="319"/>
    </location>
</feature>
<evidence type="ECO:0000256" key="6">
    <source>
        <dbReference type="ARBA" id="ARBA00022679"/>
    </source>
</evidence>
<evidence type="ECO:0000256" key="5">
    <source>
        <dbReference type="ARBA" id="ARBA00022553"/>
    </source>
</evidence>
<evidence type="ECO:0000256" key="10">
    <source>
        <dbReference type="ARBA" id="ARBA00022840"/>
    </source>
</evidence>
<dbReference type="GO" id="GO:0004673">
    <property type="term" value="F:protein histidine kinase activity"/>
    <property type="evidence" value="ECO:0007669"/>
    <property type="project" value="UniProtKB-EC"/>
</dbReference>
<feature type="transmembrane region" description="Helical" evidence="14">
    <location>
        <begin position="461"/>
        <end position="494"/>
    </location>
</feature>
<keyword evidence="6 17" id="KW-0808">Transferase</keyword>
<feature type="signal peptide" evidence="15">
    <location>
        <begin position="1"/>
        <end position="30"/>
    </location>
</feature>
<keyword evidence="12" id="KW-0902">Two-component regulatory system</keyword>
<keyword evidence="13 14" id="KW-0472">Membrane</keyword>
<evidence type="ECO:0000256" key="8">
    <source>
        <dbReference type="ARBA" id="ARBA00022741"/>
    </source>
</evidence>
<dbReference type="InterPro" id="IPR003661">
    <property type="entry name" value="HisK_dim/P_dom"/>
</dbReference>
<dbReference type="CDD" id="cd00082">
    <property type="entry name" value="HisKA"/>
    <property type="match status" value="1"/>
</dbReference>
<dbReference type="InterPro" id="IPR036097">
    <property type="entry name" value="HisK_dim/P_sf"/>
</dbReference>
<dbReference type="SUPFAM" id="SSF47384">
    <property type="entry name" value="Homodimeric domain of signal transducing histidine kinase"/>
    <property type="match status" value="1"/>
</dbReference>
<dbReference type="EMBL" id="JBBMFC010000002">
    <property type="protein sequence ID" value="MEQ2577589.1"/>
    <property type="molecule type" value="Genomic_DNA"/>
</dbReference>
<keyword evidence="5" id="KW-0597">Phosphoprotein</keyword>
<dbReference type="Gene3D" id="3.30.565.10">
    <property type="entry name" value="Histidine kinase-like ATPase, C-terminal domain"/>
    <property type="match status" value="1"/>
</dbReference>
<keyword evidence="18" id="KW-1185">Reference proteome</keyword>
<evidence type="ECO:0000256" key="13">
    <source>
        <dbReference type="ARBA" id="ARBA00023136"/>
    </source>
</evidence>
<evidence type="ECO:0000256" key="7">
    <source>
        <dbReference type="ARBA" id="ARBA00022692"/>
    </source>
</evidence>
<accession>A0ABV1HYY2</accession>
<organism evidence="17 18">
    <name type="scientific">Hominiventricola aquisgranensis</name>
    <dbReference type="NCBI Taxonomy" id="3133164"/>
    <lineage>
        <taxon>Bacteria</taxon>
        <taxon>Bacillati</taxon>
        <taxon>Bacillota</taxon>
        <taxon>Clostridia</taxon>
        <taxon>Lachnospirales</taxon>
        <taxon>Lachnospiraceae</taxon>
        <taxon>Hominiventricola</taxon>
    </lineage>
</organism>
<sequence>MAIKWKNNSVKGILLVLVCAMLASTAMCNAYPMFREKAQANITEMKQKQQEDTTTYLLDMDEDLERYLLSSIYYLNYEITPGMDAYAYFTQNYDVEKLSEADQEQLSKAAAKLMKAMRNQYVTEHNMDDYNGFADGVEKSFGQDPTGELQSAIYNPNLTANTYAAGIVISYDSRGIPSVRNAWGIVEDYEELISDLTHASVGKLMDDNGMDEDGSYDSEEEDVAYTEITVEDVTETYEDAIDSSISDYQVTQESNALLRQLPLPMIQNTTFAFGIMNQNGYSDQDWRDYWIDRDAYLRSGIVTGGILITVFMVILALILQNLSSLELRKTHVFCLPTEVTAILWGGGMVMTAVVFDTLAIETLHNGADGLAGVLADSFGLGTASNGAAVFLVWLAWTAYALGWYWMMAVAMPYLAHPIRTLKERWLLIRCFRKVKTWCIKLWHWATEIQLGKDLTKTILKLVAVNGLIVTLLCCIWFGGIVGAVLYSILLFILIKNKCGKIQEEYYRLLDATRQIAAGDLNTSMKEEMGLFNPVRDELASIQDCFQKAVQEEVRSRNMKTELITNVSHDLKTPLTAIITYVDLLKKEDLTDEERREYVDTLEKKSNRLKVLIEDLFEVSKATTDNLVMNYAEVDLVNLIKEVRLENEDKITSSSLDFRWNLPEEKCILRLDPQRTFRVFDNLVQNILKYSMPNSRVYIALQDQTTQVTVSFKNMSAVEMNFTPEEITERFARGDLSRNTEGSGLGLAIAQSFTELQGGEFKVETDADLFKVTITWKKQSQTKENTEN</sequence>
<name>A0ABV1HYY2_9FIRM</name>
<dbReference type="EC" id="2.7.13.3" evidence="3"/>
<evidence type="ECO:0000256" key="1">
    <source>
        <dbReference type="ARBA" id="ARBA00000085"/>
    </source>
</evidence>
<proteinExistence type="predicted"/>
<keyword evidence="15" id="KW-0732">Signal</keyword>
<evidence type="ECO:0000256" key="12">
    <source>
        <dbReference type="ARBA" id="ARBA00023012"/>
    </source>
</evidence>
<keyword evidence="4" id="KW-1003">Cell membrane</keyword>
<dbReference type="InterPro" id="IPR036890">
    <property type="entry name" value="HATPase_C_sf"/>
</dbReference>
<dbReference type="SUPFAM" id="SSF55874">
    <property type="entry name" value="ATPase domain of HSP90 chaperone/DNA topoisomerase II/histidine kinase"/>
    <property type="match status" value="1"/>
</dbReference>
<comment type="caution">
    <text evidence="17">The sequence shown here is derived from an EMBL/GenBank/DDBJ whole genome shotgun (WGS) entry which is preliminary data.</text>
</comment>
<gene>
    <name evidence="17" type="ORF">WMO62_01880</name>
</gene>
<keyword evidence="9 17" id="KW-0418">Kinase</keyword>
<feature type="transmembrane region" description="Helical" evidence="14">
    <location>
        <begin position="390"/>
        <end position="415"/>
    </location>
</feature>
<keyword evidence="8" id="KW-0547">Nucleotide-binding</keyword>
<evidence type="ECO:0000256" key="4">
    <source>
        <dbReference type="ARBA" id="ARBA00022475"/>
    </source>
</evidence>
<keyword evidence="10" id="KW-0067">ATP-binding</keyword>
<feature type="chain" id="PRO_5046710588" description="histidine kinase" evidence="15">
    <location>
        <begin position="31"/>
        <end position="787"/>
    </location>
</feature>
<keyword evidence="11 14" id="KW-1133">Transmembrane helix</keyword>
<dbReference type="PROSITE" id="PS50109">
    <property type="entry name" value="HIS_KIN"/>
    <property type="match status" value="1"/>
</dbReference>
<dbReference type="RefSeq" id="WP_349143614.1">
    <property type="nucleotide sequence ID" value="NZ_JBBMFC010000002.1"/>
</dbReference>
<evidence type="ECO:0000259" key="16">
    <source>
        <dbReference type="PROSITE" id="PS50109"/>
    </source>
</evidence>
<evidence type="ECO:0000256" key="9">
    <source>
        <dbReference type="ARBA" id="ARBA00022777"/>
    </source>
</evidence>
<feature type="transmembrane region" description="Helical" evidence="14">
    <location>
        <begin position="331"/>
        <end position="355"/>
    </location>
</feature>
<dbReference type="InterPro" id="IPR005467">
    <property type="entry name" value="His_kinase_dom"/>
</dbReference>
<feature type="domain" description="Histidine kinase" evidence="16">
    <location>
        <begin position="565"/>
        <end position="779"/>
    </location>
</feature>
<dbReference type="InterPro" id="IPR003594">
    <property type="entry name" value="HATPase_dom"/>
</dbReference>
<dbReference type="SMART" id="SM00388">
    <property type="entry name" value="HisKA"/>
    <property type="match status" value="1"/>
</dbReference>
<evidence type="ECO:0000256" key="11">
    <source>
        <dbReference type="ARBA" id="ARBA00022989"/>
    </source>
</evidence>
<dbReference type="PANTHER" id="PTHR45528">
    <property type="entry name" value="SENSOR HISTIDINE KINASE CPXA"/>
    <property type="match status" value="1"/>
</dbReference>
<keyword evidence="7 14" id="KW-0812">Transmembrane</keyword>
<comment type="catalytic activity">
    <reaction evidence="1">
        <text>ATP + protein L-histidine = ADP + protein N-phospho-L-histidine.</text>
        <dbReference type="EC" id="2.7.13.3"/>
    </reaction>
</comment>
<dbReference type="InterPro" id="IPR050398">
    <property type="entry name" value="HssS/ArlS-like"/>
</dbReference>
<evidence type="ECO:0000256" key="14">
    <source>
        <dbReference type="SAM" id="Phobius"/>
    </source>
</evidence>
<dbReference type="Pfam" id="PF00512">
    <property type="entry name" value="HisKA"/>
    <property type="match status" value="1"/>
</dbReference>
<protein>
    <recommendedName>
        <fullName evidence="3">histidine kinase</fullName>
        <ecNumber evidence="3">2.7.13.3</ecNumber>
    </recommendedName>
</protein>
<comment type="subcellular location">
    <subcellularLocation>
        <location evidence="2">Cell membrane</location>
        <topology evidence="2">Multi-pass membrane protein</topology>
    </subcellularLocation>
</comment>
<evidence type="ECO:0000256" key="15">
    <source>
        <dbReference type="SAM" id="SignalP"/>
    </source>
</evidence>
<evidence type="ECO:0000313" key="17">
    <source>
        <dbReference type="EMBL" id="MEQ2577589.1"/>
    </source>
</evidence>
<dbReference type="SMART" id="SM00387">
    <property type="entry name" value="HATPase_c"/>
    <property type="match status" value="1"/>
</dbReference>
<evidence type="ECO:0000256" key="3">
    <source>
        <dbReference type="ARBA" id="ARBA00012438"/>
    </source>
</evidence>
<reference evidence="17 18" key="1">
    <citation type="submission" date="2024-03" db="EMBL/GenBank/DDBJ databases">
        <title>Human intestinal bacterial collection.</title>
        <authorList>
            <person name="Pauvert C."/>
            <person name="Hitch T.C.A."/>
            <person name="Clavel T."/>
        </authorList>
    </citation>
    <scope>NUCLEOTIDE SEQUENCE [LARGE SCALE GENOMIC DNA]</scope>
    <source>
        <strain evidence="17 18">CLA-AA-H78B</strain>
    </source>
</reference>
<dbReference type="Proteomes" id="UP001470288">
    <property type="component" value="Unassembled WGS sequence"/>
</dbReference>
<dbReference type="Pfam" id="PF02518">
    <property type="entry name" value="HATPase_c"/>
    <property type="match status" value="1"/>
</dbReference>
<evidence type="ECO:0000256" key="2">
    <source>
        <dbReference type="ARBA" id="ARBA00004651"/>
    </source>
</evidence>
<dbReference type="Gene3D" id="1.10.287.130">
    <property type="match status" value="1"/>
</dbReference>
<evidence type="ECO:0000313" key="18">
    <source>
        <dbReference type="Proteomes" id="UP001470288"/>
    </source>
</evidence>